<dbReference type="Proteomes" id="UP000185376">
    <property type="component" value="Segment"/>
</dbReference>
<dbReference type="Proteomes" id="UP000185348">
    <property type="component" value="Segment"/>
</dbReference>
<dbReference type="Proteomes" id="UP000185354">
    <property type="component" value="Segment"/>
</dbReference>
<dbReference type="Proteomes" id="UP000185371">
    <property type="component" value="Segment"/>
</dbReference>
<dbReference type="OrthoDB" id="5711at10239"/>
<evidence type="ECO:0000313" key="20">
    <source>
        <dbReference type="EMBL" id="AIX25288.1"/>
    </source>
</evidence>
<dbReference type="Proteomes" id="UP000185382">
    <property type="component" value="Segment"/>
</dbReference>
<dbReference type="Proteomes" id="UP000185343">
    <property type="component" value="Segment"/>
</dbReference>
<dbReference type="EMBL" id="KJ019029">
    <property type="protein sequence ID" value="AIX14904.1"/>
    <property type="molecule type" value="Genomic_DNA"/>
</dbReference>
<dbReference type="EMBL" id="KJ019047">
    <property type="protein sequence ID" value="AIX18877.1"/>
    <property type="molecule type" value="Genomic_DNA"/>
</dbReference>
<evidence type="ECO:0000313" key="44">
    <source>
        <dbReference type="EMBL" id="AIX46347.1"/>
    </source>
</evidence>
<dbReference type="EMBL" id="KJ019136">
    <property type="protein sequence ID" value="AIX39799.1"/>
    <property type="molecule type" value="Genomic_DNA"/>
</dbReference>
<evidence type="ECO:0000313" key="33">
    <source>
        <dbReference type="EMBL" id="AIX37201.1"/>
    </source>
</evidence>
<evidence type="ECO:0000313" key="29">
    <source>
        <dbReference type="EMBL" id="AIX35836.1"/>
    </source>
</evidence>
<evidence type="ECO:0000313" key="22">
    <source>
        <dbReference type="EMBL" id="AIX25935.1"/>
    </source>
</evidence>
<dbReference type="EMBL" id="KJ019046">
    <property type="protein sequence ID" value="AIX18659.1"/>
    <property type="molecule type" value="Genomic_DNA"/>
</dbReference>
<evidence type="ECO:0000313" key="14">
    <source>
        <dbReference type="EMBL" id="AIX21178.1"/>
    </source>
</evidence>
<evidence type="ECO:0000313" key="24">
    <source>
        <dbReference type="EMBL" id="AIX27006.1"/>
    </source>
</evidence>
<dbReference type="EMBL" id="KJ019112">
    <property type="protein sequence ID" value="AIX34552.1"/>
    <property type="molecule type" value="Genomic_DNA"/>
</dbReference>
<dbReference type="Proteomes" id="UP000185356">
    <property type="component" value="Segment"/>
</dbReference>
<dbReference type="EMBL" id="KJ019139">
    <property type="protein sequence ID" value="AIX40436.1"/>
    <property type="molecule type" value="Genomic_DNA"/>
</dbReference>
<dbReference type="Proteomes" id="UP000185353">
    <property type="component" value="Segment"/>
</dbReference>
<evidence type="ECO:0000313" key="16">
    <source>
        <dbReference type="EMBL" id="AIX24199.1"/>
    </source>
</evidence>
<dbReference type="Proteomes" id="UP000185360">
    <property type="component" value="Genome"/>
</dbReference>
<evidence type="ECO:0000259" key="1">
    <source>
        <dbReference type="Pfam" id="PF07880"/>
    </source>
</evidence>
<sequence>MAKEILQLGNSANDGTGDSLRAGGTKVNSNFTELYDSLGGTAGATASLISTASPNLGDALTWNGTSFSPGIPRNKNLLEENLNVNGYNIVSSANGNVLIQSDGTGNIVLRNTSNSTDTIIDGTDGFFKWRAPYSTAANLPVSSNYDGMFAYVSDVSKAYYSSGSAWVNLIDTATGRIQDLSNVEDTTYTDGEVPTWNAVNGQFEPGTGGSSGGGNIFATFNADTGSTTALGATDTLTVTGGTDISTTISGDTLTIAYSGGGGFEFDGTPSEGNTLYYDGNNWIPASSPLIAWSLGSDGTNSHFTFTGPGFTGSVNDPAIYLHRGHTYLFNNSGQYTVHPFEIRQSSGGSAYSAGVTNDGAGRITFVVPMDAPSTLYYQCTAHGAMGNQIVIVS</sequence>
<dbReference type="KEGG" id="vg:24171484"/>
<evidence type="ECO:0000313" key="30">
    <source>
        <dbReference type="EMBL" id="AIX36057.1"/>
    </source>
</evidence>
<evidence type="ECO:0000313" key="7">
    <source>
        <dbReference type="EMBL" id="AIX16195.1"/>
    </source>
</evidence>
<evidence type="ECO:0000313" key="8">
    <source>
        <dbReference type="EMBL" id="AIX16380.1"/>
    </source>
</evidence>
<dbReference type="GO" id="GO:0019076">
    <property type="term" value="P:viral release from host cell"/>
    <property type="evidence" value="ECO:0007669"/>
    <property type="project" value="InterPro"/>
</dbReference>
<dbReference type="Proteomes" id="UP000185384">
    <property type="component" value="Segment"/>
</dbReference>
<dbReference type="EMBL" id="KJ019057">
    <property type="protein sequence ID" value="AIX21178.1"/>
    <property type="molecule type" value="Genomic_DNA"/>
</dbReference>
<dbReference type="Proteomes" id="UP000185357">
    <property type="component" value="Segment"/>
</dbReference>
<evidence type="ECO:0000313" key="46">
    <source>
        <dbReference type="EMBL" id="AIX46989.1"/>
    </source>
</evidence>
<evidence type="ECO:0000313" key="15">
    <source>
        <dbReference type="EMBL" id="AIX22407.1"/>
    </source>
</evidence>
<evidence type="ECO:0000313" key="35">
    <source>
        <dbReference type="EMBL" id="AIX37637.1"/>
    </source>
</evidence>
<evidence type="ECO:0000313" key="19">
    <source>
        <dbReference type="EMBL" id="AIX25069.1"/>
    </source>
</evidence>
<dbReference type="Proteomes" id="UP000185364">
    <property type="component" value="Segment"/>
</dbReference>
<dbReference type="EMBL" id="KJ019120">
    <property type="protein sequence ID" value="AIX36275.1"/>
    <property type="molecule type" value="Genomic_DNA"/>
</dbReference>
<evidence type="ECO:0000313" key="36">
    <source>
        <dbReference type="EMBL" id="AIX37855.1"/>
    </source>
</evidence>
<evidence type="ECO:0000313" key="34">
    <source>
        <dbReference type="EMBL" id="AIX37419.1"/>
    </source>
</evidence>
<evidence type="ECO:0000313" key="37">
    <source>
        <dbReference type="EMBL" id="AIX38288.1"/>
    </source>
</evidence>
<dbReference type="EMBL" id="KJ019140">
    <property type="protein sequence ID" value="AIX40654.1"/>
    <property type="molecule type" value="Genomic_DNA"/>
</dbReference>
<dbReference type="Proteomes" id="UP000185345">
    <property type="component" value="Segment"/>
</dbReference>
<dbReference type="EMBL" id="KJ019048">
    <property type="protein sequence ID" value="AIX19096.1"/>
    <property type="molecule type" value="Genomic_DNA"/>
</dbReference>
<dbReference type="EMBL" id="KJ019078">
    <property type="protein sequence ID" value="AIX25935.1"/>
    <property type="molecule type" value="Genomic_DNA"/>
</dbReference>
<accession>A0A0E3FY28</accession>
<dbReference type="Proteomes" id="UP000185381">
    <property type="component" value="Genome"/>
</dbReference>
<dbReference type="Proteomes" id="UP000185380">
    <property type="component" value="Segment"/>
</dbReference>
<dbReference type="EMBL" id="KJ019164">
    <property type="protein sequence ID" value="AIX46772.1"/>
    <property type="molecule type" value="Genomic_DNA"/>
</dbReference>
<dbReference type="Proteomes" id="UP000185367">
    <property type="component" value="Segment"/>
</dbReference>
<dbReference type="Proteomes" id="UP000185370">
    <property type="component" value="Segment"/>
</dbReference>
<dbReference type="Gene3D" id="1.20.5.960">
    <property type="entry name" value="Bacteriophage t4 gene product 9 (gp9)"/>
    <property type="match status" value="1"/>
</dbReference>
<dbReference type="EMBL" id="KJ019165">
    <property type="protein sequence ID" value="AIX46989.1"/>
    <property type="molecule type" value="Genomic_DNA"/>
</dbReference>
<evidence type="ECO:0000313" key="13">
    <source>
        <dbReference type="EMBL" id="AIX20961.1"/>
    </source>
</evidence>
<dbReference type="Proteomes" id="UP000185383">
    <property type="component" value="Segment"/>
</dbReference>
<evidence type="ECO:0000313" key="26">
    <source>
        <dbReference type="EMBL" id="AIX34772.1"/>
    </source>
</evidence>
<dbReference type="EMBL" id="KJ019125">
    <property type="protein sequence ID" value="AIX37419.1"/>
    <property type="molecule type" value="Genomic_DNA"/>
</dbReference>
<dbReference type="InterPro" id="IPR036240">
    <property type="entry name" value="Gp9-like_sf"/>
</dbReference>
<dbReference type="Proteomes" id="UP000185377">
    <property type="component" value="Segment"/>
</dbReference>
<dbReference type="EMBL" id="KJ019034">
    <property type="protein sequence ID" value="AIX15978.1"/>
    <property type="molecule type" value="Genomic_DNA"/>
</dbReference>
<evidence type="ECO:0000313" key="47">
    <source>
        <dbReference type="Proteomes" id="UP000033003"/>
    </source>
</evidence>
<dbReference type="EMBL" id="KJ019074">
    <property type="protein sequence ID" value="AIX25069.1"/>
    <property type="molecule type" value="Genomic_DNA"/>
</dbReference>
<dbReference type="GeneID" id="24171484"/>
<evidence type="ECO:0000313" key="38">
    <source>
        <dbReference type="EMBL" id="AIX38505.1"/>
    </source>
</evidence>
<evidence type="ECO:0000313" key="2">
    <source>
        <dbReference type="EMBL" id="AIX14685.1"/>
    </source>
</evidence>
<proteinExistence type="predicted"/>
<dbReference type="SUPFAM" id="SSF50017">
    <property type="entry name" value="gp9"/>
    <property type="match status" value="1"/>
</dbReference>
<dbReference type="EMBL" id="KJ019056">
    <property type="protein sequence ID" value="AIX20961.1"/>
    <property type="molecule type" value="Genomic_DNA"/>
</dbReference>
<dbReference type="EMBL" id="KJ019036">
    <property type="protein sequence ID" value="AIX16380.1"/>
    <property type="molecule type" value="Genomic_DNA"/>
</dbReference>
<dbReference type="Proteomes" id="UP000185368">
    <property type="component" value="Segment"/>
</dbReference>
<evidence type="ECO:0000313" key="6">
    <source>
        <dbReference type="EMBL" id="AIX15978.1"/>
    </source>
</evidence>
<feature type="domain" description="Baseplate structural protein Gp9/Gp10 N-terminal" evidence="1">
    <location>
        <begin position="4"/>
        <end position="45"/>
    </location>
</feature>
<dbReference type="EMBL" id="KJ019124">
    <property type="protein sequence ID" value="AIX37201.1"/>
    <property type="molecule type" value="Genomic_DNA"/>
</dbReference>
<dbReference type="Proteomes" id="UP000185351">
    <property type="component" value="Segment"/>
</dbReference>
<evidence type="ECO:0000313" key="17">
    <source>
        <dbReference type="EMBL" id="AIX24633.1"/>
    </source>
</evidence>
<dbReference type="Proteomes" id="UP000185374">
    <property type="component" value="Segment"/>
</dbReference>
<dbReference type="EMBL" id="KJ019115">
    <property type="protein sequence ID" value="AIX35196.1"/>
    <property type="molecule type" value="Genomic_DNA"/>
</dbReference>
<dbReference type="EMBL" id="KJ019162">
    <property type="protein sequence ID" value="AIX46347.1"/>
    <property type="molecule type" value="Genomic_DNA"/>
</dbReference>
<evidence type="ECO:0000313" key="48">
    <source>
        <dbReference type="Proteomes" id="UP000185343"/>
    </source>
</evidence>
<evidence type="ECO:0000313" key="18">
    <source>
        <dbReference type="EMBL" id="AIX24852.1"/>
    </source>
</evidence>
<dbReference type="EMBL" id="KJ019062">
    <property type="protein sequence ID" value="AIX22407.1"/>
    <property type="molecule type" value="Genomic_DNA"/>
</dbReference>
<dbReference type="Proteomes" id="UP000033003">
    <property type="component" value="Segment"/>
</dbReference>
<dbReference type="Proteomes" id="UP000185347">
    <property type="component" value="Segment"/>
</dbReference>
<dbReference type="EMBL" id="KJ019075">
    <property type="protein sequence ID" value="AIX25288.1"/>
    <property type="molecule type" value="Genomic_DNA"/>
</dbReference>
<dbReference type="Proteomes" id="UP000185349">
    <property type="component" value="Segment"/>
</dbReference>
<evidence type="ECO:0000313" key="45">
    <source>
        <dbReference type="EMBL" id="AIX46772.1"/>
    </source>
</evidence>
<dbReference type="Proteomes" id="UP000185372">
    <property type="component" value="Genome"/>
</dbReference>
<dbReference type="EMBL" id="KJ019118">
    <property type="protein sequence ID" value="AIX35836.1"/>
    <property type="molecule type" value="Genomic_DNA"/>
</dbReference>
<evidence type="ECO:0000313" key="41">
    <source>
        <dbReference type="EMBL" id="AIX40436.1"/>
    </source>
</evidence>
<dbReference type="Proteomes" id="UP000185344">
    <property type="component" value="Segment"/>
</dbReference>
<name>A0A0E3FY28_9CAUD</name>
<evidence type="ECO:0000313" key="42">
    <source>
        <dbReference type="EMBL" id="AIX40654.1"/>
    </source>
</evidence>
<dbReference type="EMBL" id="KJ019126">
    <property type="protein sequence ID" value="AIX37637.1"/>
    <property type="molecule type" value="Genomic_DNA"/>
</dbReference>
<dbReference type="Proteomes" id="UP000185362">
    <property type="component" value="Segment"/>
</dbReference>
<evidence type="ECO:0000313" key="43">
    <source>
        <dbReference type="EMBL" id="AIX45910.1"/>
    </source>
</evidence>
<dbReference type="Proteomes" id="UP000185366">
    <property type="component" value="Segment"/>
</dbReference>
<dbReference type="EMBL" id="KJ019077">
    <property type="protein sequence ID" value="AIX25717.1"/>
    <property type="molecule type" value="Genomic_DNA"/>
</dbReference>
<dbReference type="Proteomes" id="UP000185363">
    <property type="component" value="Segment"/>
</dbReference>
<dbReference type="EMBL" id="KJ019080">
    <property type="protein sequence ID" value="AIX26370.1"/>
    <property type="molecule type" value="Genomic_DNA"/>
</dbReference>
<dbReference type="EMBL" id="KJ019072">
    <property type="protein sequence ID" value="AIX24633.1"/>
    <property type="molecule type" value="Genomic_DNA"/>
</dbReference>
<dbReference type="Proteomes" id="UP000220606">
    <property type="component" value="Segment"/>
</dbReference>
<dbReference type="EMBL" id="KJ019035">
    <property type="protein sequence ID" value="AIX16195.1"/>
    <property type="molecule type" value="Genomic_DNA"/>
</dbReference>
<evidence type="ECO:0000313" key="3">
    <source>
        <dbReference type="EMBL" id="AIX14904.1"/>
    </source>
</evidence>
<dbReference type="Proteomes" id="UP000185365">
    <property type="component" value="Segment"/>
</dbReference>
<dbReference type="EMBL" id="KJ019032">
    <property type="protein sequence ID" value="AIX15549.1"/>
    <property type="molecule type" value="Genomic_DNA"/>
</dbReference>
<dbReference type="Proteomes" id="UP000185346">
    <property type="component" value="Segment"/>
</dbReference>
<dbReference type="Proteomes" id="UP000185385">
    <property type="component" value="Segment"/>
</dbReference>
<dbReference type="Proteomes" id="UP000185358">
    <property type="component" value="Segment"/>
</dbReference>
<dbReference type="Proteomes" id="UP000185350">
    <property type="component" value="Segment"/>
</dbReference>
<evidence type="ECO:0000313" key="23">
    <source>
        <dbReference type="EMBL" id="AIX26370.1"/>
    </source>
</evidence>
<evidence type="ECO:0000313" key="32">
    <source>
        <dbReference type="EMBL" id="AIX36492.1"/>
    </source>
</evidence>
<evidence type="ECO:0000313" key="25">
    <source>
        <dbReference type="EMBL" id="AIX34552.1"/>
    </source>
</evidence>
<evidence type="ECO:0000313" key="28">
    <source>
        <dbReference type="EMBL" id="AIX35618.1"/>
    </source>
</evidence>
<dbReference type="EMBL" id="KJ019028">
    <property type="protein sequence ID" value="AIX14685.1"/>
    <property type="molecule type" value="Genomic_DNA"/>
</dbReference>
<organism evidence="38 49">
    <name type="scientific">Synechococcus phage ACG-2014d</name>
    <dbReference type="NCBI Taxonomy" id="1493509"/>
    <lineage>
        <taxon>Viruses</taxon>
        <taxon>Duplodnaviria</taxon>
        <taxon>Heunggongvirae</taxon>
        <taxon>Uroviricota</taxon>
        <taxon>Caudoviricetes</taxon>
        <taxon>Pantevenvirales</taxon>
        <taxon>Kyanoviridae</taxon>
        <taxon>Lowelvirus</taxon>
        <taxon>Lowelvirus tuscon4d</taxon>
    </lineage>
</organism>
<dbReference type="EMBL" id="KJ019119">
    <property type="protein sequence ID" value="AIX36057.1"/>
    <property type="molecule type" value="Genomic_DNA"/>
</dbReference>
<dbReference type="EMBL" id="KJ019130">
    <property type="protein sequence ID" value="AIX38505.1"/>
    <property type="molecule type" value="Genomic_DNA"/>
</dbReference>
<evidence type="ECO:0000313" key="5">
    <source>
        <dbReference type="EMBL" id="AIX15549.1"/>
    </source>
</evidence>
<dbReference type="Proteomes" id="UP000185355">
    <property type="component" value="Segment"/>
</dbReference>
<dbReference type="EMBL" id="KJ019070">
    <property type="protein sequence ID" value="AIX24199.1"/>
    <property type="molecule type" value="Genomic_DNA"/>
</dbReference>
<keyword evidence="50" id="KW-1185">Reference proteome</keyword>
<dbReference type="EMBL" id="KJ019129">
    <property type="protein sequence ID" value="AIX38288.1"/>
    <property type="molecule type" value="Genomic_DNA"/>
</dbReference>
<dbReference type="RefSeq" id="YP_009133416.1">
    <property type="nucleotide sequence ID" value="NC_026923.1"/>
</dbReference>
<protein>
    <submittedName>
        <fullName evidence="38">Baseplate wedge tail fiber connector</fullName>
    </submittedName>
</protein>
<evidence type="ECO:0000313" key="4">
    <source>
        <dbReference type="EMBL" id="AIX15331.1"/>
    </source>
</evidence>
<dbReference type="EMBL" id="KJ019083">
    <property type="protein sequence ID" value="AIX27006.1"/>
    <property type="molecule type" value="Genomic_DNA"/>
</dbReference>
<dbReference type="EMBL" id="KJ019113">
    <property type="protein sequence ID" value="AIX34772.1"/>
    <property type="molecule type" value="Genomic_DNA"/>
</dbReference>
<dbReference type="EMBL" id="KJ019121">
    <property type="protein sequence ID" value="AIX36492.1"/>
    <property type="molecule type" value="Genomic_DNA"/>
</dbReference>
<evidence type="ECO:0000313" key="12">
    <source>
        <dbReference type="EMBL" id="AIX19530.1"/>
    </source>
</evidence>
<dbReference type="InterPro" id="IPR008987">
    <property type="entry name" value="Baseplate_struct_prot_Gp9/10_N"/>
</dbReference>
<dbReference type="Proteomes" id="UP000185359">
    <property type="component" value="Segment"/>
</dbReference>
<dbReference type="EMBL" id="KJ019160">
    <property type="protein sequence ID" value="AIX45910.1"/>
    <property type="molecule type" value="Genomic_DNA"/>
</dbReference>
<evidence type="ECO:0000313" key="31">
    <source>
        <dbReference type="EMBL" id="AIX36275.1"/>
    </source>
</evidence>
<dbReference type="Proteomes" id="UP000185352">
    <property type="component" value="Segment"/>
</dbReference>
<dbReference type="Proteomes" id="UP000185369">
    <property type="component" value="Segment"/>
</dbReference>
<evidence type="ECO:0000313" key="39">
    <source>
        <dbReference type="EMBL" id="AIX38724.1"/>
    </source>
</evidence>
<evidence type="ECO:0000313" key="9">
    <source>
        <dbReference type="EMBL" id="AIX18659.1"/>
    </source>
</evidence>
<dbReference type="EMBL" id="KJ019073">
    <property type="protein sequence ID" value="AIX24852.1"/>
    <property type="molecule type" value="Genomic_DNA"/>
</dbReference>
<evidence type="ECO:0000313" key="27">
    <source>
        <dbReference type="EMBL" id="AIX35196.1"/>
    </source>
</evidence>
<dbReference type="EMBL" id="KJ019050">
    <property type="protein sequence ID" value="AIX19530.1"/>
    <property type="molecule type" value="Genomic_DNA"/>
</dbReference>
<evidence type="ECO:0000313" key="49">
    <source>
        <dbReference type="Proteomes" id="UP000185359"/>
    </source>
</evidence>
<dbReference type="Pfam" id="PF07880">
    <property type="entry name" value="T4_gp9_10_N"/>
    <property type="match status" value="1"/>
</dbReference>
<dbReference type="Proteomes" id="UP000185373">
    <property type="component" value="Segment"/>
</dbReference>
<dbReference type="EMBL" id="KJ019117">
    <property type="protein sequence ID" value="AIX35618.1"/>
    <property type="molecule type" value="Genomic_DNA"/>
</dbReference>
<dbReference type="Proteomes" id="UP000185386">
    <property type="component" value="Segment"/>
</dbReference>
<evidence type="ECO:0000313" key="21">
    <source>
        <dbReference type="EMBL" id="AIX25717.1"/>
    </source>
</evidence>
<evidence type="ECO:0000313" key="40">
    <source>
        <dbReference type="EMBL" id="AIX39799.1"/>
    </source>
</evidence>
<reference evidence="47 48" key="1">
    <citation type="submission" date="2013-12" db="EMBL/GenBank/DDBJ databases">
        <title>Ecological redundancy of diverse viral populations within a natural community.</title>
        <authorList>
            <person name="Gregory A.C."/>
            <person name="LaButti K."/>
            <person name="Copeland A."/>
            <person name="Woyke T."/>
            <person name="Sullivan M.B."/>
        </authorList>
    </citation>
    <scope>NUCLEOTIDE SEQUENCE [LARGE SCALE GENOMIC DNA]</scope>
    <source>
        <strain evidence="40">Syn7803C102</strain>
        <strain evidence="41">Syn7803C108</strain>
        <strain evidence="42">Syn7803C109</strain>
        <strain evidence="43">Syn7803C35</strain>
        <strain evidence="44">Syn7803C37</strain>
        <strain evidence="45">Syn7803C39</strain>
        <strain evidence="46">Syn7803C40</strain>
        <strain evidence="2">Syn7803C45</strain>
        <strain evidence="3">Syn7803C46</strain>
        <strain evidence="4">Syn7803C48</strain>
        <strain evidence="5">Syn7803C49</strain>
        <strain evidence="6">Syn7803C54</strain>
        <strain evidence="7">Syn7803C55</strain>
        <strain evidence="8">Syn7803C57</strain>
        <strain evidence="9">Syn7803C72</strain>
        <strain evidence="10">Syn7803C73</strain>
        <strain evidence="11">Syn7803C75</strain>
        <strain evidence="12">Syn7803C77</strain>
        <strain evidence="13">Syn7803C88</strain>
        <strain evidence="14">Syn7803C89</strain>
        <strain evidence="15">Syn7803C93</strain>
        <strain evidence="16">Syn7803US104</strain>
        <strain evidence="17">Syn7803US108</strain>
        <strain evidence="18">Syn7803US109</strain>
        <strain evidence="19">Syn7803US110</strain>
        <strain evidence="20">Syn7803US111</strain>
        <strain evidence="21">Syn7803US113</strain>
        <strain evidence="22">Syn7803US114</strain>
        <strain evidence="23">Syn7803US116</strain>
        <strain evidence="24">Syn7803US122</strain>
        <strain evidence="26">Syn7803US5</strain>
        <strain evidence="25">Syn7803US59</strain>
        <strain evidence="27">Syn7803US61</strain>
        <strain evidence="28">Syn7803US63</strain>
        <strain evidence="29">Syn7803US64</strain>
        <strain evidence="30">Syn7803US65</strain>
        <strain evidence="31">Syn7803US71</strain>
        <strain evidence="32">Syn7803US78</strain>
        <strain evidence="33">Syn7803US80</strain>
        <strain evidence="34">Syn7803US82</strain>
        <strain evidence="35">Syn7803US83</strain>
        <strain evidence="36">Syn7803US85</strain>
        <strain evidence="37">Syn7803US89</strain>
        <strain evidence="38">Syn7803US94</strain>
        <strain evidence="39">Syn7803US95</strain>
    </source>
</reference>
<dbReference type="EMBL" id="KJ019127">
    <property type="protein sequence ID" value="AIX37855.1"/>
    <property type="molecule type" value="Genomic_DNA"/>
</dbReference>
<dbReference type="EMBL" id="KJ019031">
    <property type="protein sequence ID" value="AIX15331.1"/>
    <property type="molecule type" value="Genomic_DNA"/>
</dbReference>
<dbReference type="EMBL" id="KJ019131">
    <property type="protein sequence ID" value="AIX38724.1"/>
    <property type="molecule type" value="Genomic_DNA"/>
</dbReference>
<evidence type="ECO:0000313" key="10">
    <source>
        <dbReference type="EMBL" id="AIX18877.1"/>
    </source>
</evidence>
<dbReference type="Proteomes" id="UP000185361">
    <property type="component" value="Segment"/>
</dbReference>
<evidence type="ECO:0000313" key="11">
    <source>
        <dbReference type="EMBL" id="AIX19096.1"/>
    </source>
</evidence>
<evidence type="ECO:0000313" key="50">
    <source>
        <dbReference type="Proteomes" id="UP000185365"/>
    </source>
</evidence>
<dbReference type="Proteomes" id="UP000185375">
    <property type="component" value="Segment"/>
</dbReference>
<gene>
    <name evidence="40" type="ORF">Syn7803C102_73</name>
    <name evidence="41" type="ORF">Syn7803C108_74</name>
    <name evidence="42" type="ORF">Syn7803C109_73</name>
    <name evidence="43" type="ORF">Syn7803C35_73</name>
    <name evidence="44" type="ORF">Syn7803C37_74</name>
    <name evidence="45" type="ORF">Syn7803C39_73</name>
    <name evidence="46" type="ORF">Syn7803C40_73</name>
    <name evidence="2" type="ORF">Syn7803C45_74</name>
    <name evidence="3" type="ORF">Syn7803C46_73</name>
    <name evidence="4" type="ORF">Syn7803C48_73</name>
    <name evidence="5" type="ORF">Syn7803C49_73</name>
    <name evidence="6" type="ORF">Syn7803C54_73</name>
    <name evidence="7" type="ORF">Syn7803C55_70</name>
    <name evidence="8" type="ORF">Syn7803C57_73</name>
    <name evidence="9" type="ORF">Syn7803C72_73</name>
    <name evidence="10" type="ORF">Syn7803C73_73</name>
    <name evidence="11" type="ORF">Syn7803C75_74</name>
    <name evidence="12" type="ORF">Syn7803C77_73</name>
    <name evidence="13" type="ORF">Syn7803C88_73</name>
    <name evidence="14" type="ORF">Syn7803C89_73</name>
    <name evidence="15" type="ORF">Syn7803C93_73</name>
    <name evidence="16" type="ORF">Syn7803US104_74</name>
    <name evidence="17" type="ORF">Syn7803US108_73</name>
    <name evidence="18" type="ORF">Syn7803US109_74</name>
    <name evidence="19" type="ORF">Syn7803US110_73</name>
    <name evidence="20" type="ORF">Syn7803US111_73</name>
    <name evidence="21" type="ORF">Syn7803US113_73</name>
    <name evidence="22" type="ORF">Syn7803US114_73</name>
    <name evidence="23" type="ORF">Syn7803US116_73</name>
    <name evidence="24" type="ORF">Syn7803US122_73</name>
    <name evidence="25" type="ORF">Syn7803US59_73</name>
    <name evidence="26" type="ORF">Syn7803US5_74</name>
    <name evidence="27" type="ORF">Syn7803US61_72</name>
    <name evidence="28" type="ORF">Syn7803US63_72</name>
    <name evidence="29" type="ORF">Syn7803US64_73</name>
    <name evidence="30" type="ORF">Syn7803US65_75</name>
    <name evidence="31" type="ORF">Syn7803US71_73</name>
    <name evidence="32" type="ORF">Syn7803US78_73</name>
    <name evidence="33" type="ORF">Syn7803US80_75</name>
    <name evidence="34" type="ORF">Syn7803US82_73</name>
    <name evidence="35" type="ORF">Syn7803US83_73</name>
    <name evidence="36" type="ORF">Syn7803US85_73</name>
    <name evidence="37" type="ORF">Syn7803US89_73</name>
    <name evidence="38" type="ORF">Syn7803US94_73</name>
    <name evidence="39" type="ORF">Syn7803US95_74</name>
</gene>
<dbReference type="Proteomes" id="UP000185378">
    <property type="component" value="Segment"/>
</dbReference>